<keyword evidence="2" id="KW-1185">Reference proteome</keyword>
<dbReference type="Proteomes" id="UP001227268">
    <property type="component" value="Unassembled WGS sequence"/>
</dbReference>
<accession>A0ACC2W7Y7</accession>
<protein>
    <submittedName>
        <fullName evidence="1">Uncharacterized protein</fullName>
    </submittedName>
</protein>
<gene>
    <name evidence="1" type="ORF">QFC21_000871</name>
</gene>
<organism evidence="1 2">
    <name type="scientific">Naganishia friedmannii</name>
    <dbReference type="NCBI Taxonomy" id="89922"/>
    <lineage>
        <taxon>Eukaryota</taxon>
        <taxon>Fungi</taxon>
        <taxon>Dikarya</taxon>
        <taxon>Basidiomycota</taxon>
        <taxon>Agaricomycotina</taxon>
        <taxon>Tremellomycetes</taxon>
        <taxon>Filobasidiales</taxon>
        <taxon>Filobasidiaceae</taxon>
        <taxon>Naganishia</taxon>
    </lineage>
</organism>
<evidence type="ECO:0000313" key="2">
    <source>
        <dbReference type="Proteomes" id="UP001227268"/>
    </source>
</evidence>
<reference evidence="1" key="1">
    <citation type="submission" date="2023-04" db="EMBL/GenBank/DDBJ databases">
        <title>Draft Genome sequencing of Naganishia species isolated from polar environments using Oxford Nanopore Technology.</title>
        <authorList>
            <person name="Leo P."/>
            <person name="Venkateswaran K."/>
        </authorList>
    </citation>
    <scope>NUCLEOTIDE SEQUENCE</scope>
    <source>
        <strain evidence="1">MNA-CCFEE 5423</strain>
    </source>
</reference>
<sequence>MLRDGTRPRQIAEVSPASQTYVFGKQGFVAYRMGSDIYIIGTFLGGMTKTESAGLYRARMGNKGGSSIAKNLNRLRSRCSGKLKCYSIVERMKGYSVRLTFYVLCTTRSLRDDYEAAPARCTTIHPKRNDDLTFSSNESEDWIYSTDDSDLEDDSNDEDMPGTEKESDGGSTKDDGSKMEDDNKDIEKESHSSQ</sequence>
<name>A0ACC2W7Y7_9TREE</name>
<comment type="caution">
    <text evidence="1">The sequence shown here is derived from an EMBL/GenBank/DDBJ whole genome shotgun (WGS) entry which is preliminary data.</text>
</comment>
<proteinExistence type="predicted"/>
<dbReference type="EMBL" id="JASBWT010000002">
    <property type="protein sequence ID" value="KAJ9107420.1"/>
    <property type="molecule type" value="Genomic_DNA"/>
</dbReference>
<evidence type="ECO:0000313" key="1">
    <source>
        <dbReference type="EMBL" id="KAJ9107420.1"/>
    </source>
</evidence>